<evidence type="ECO:0000256" key="8">
    <source>
        <dbReference type="ARBA" id="ARBA00022801"/>
    </source>
</evidence>
<comment type="caution">
    <text evidence="15">The sequence shown here is derived from an EMBL/GenBank/DDBJ whole genome shotgun (WGS) entry which is preliminary data.</text>
</comment>
<dbReference type="Pfam" id="PF02929">
    <property type="entry name" value="Bgal_small_N"/>
    <property type="match status" value="1"/>
</dbReference>
<dbReference type="PANTHER" id="PTHR46323:SF2">
    <property type="entry name" value="BETA-GALACTOSIDASE"/>
    <property type="match status" value="1"/>
</dbReference>
<dbReference type="Gene3D" id="2.60.120.260">
    <property type="entry name" value="Galactose-binding domain-like"/>
    <property type="match status" value="1"/>
</dbReference>
<dbReference type="InterPro" id="IPR011013">
    <property type="entry name" value="Gal_mutarotase_sf_dom"/>
</dbReference>
<evidence type="ECO:0000256" key="9">
    <source>
        <dbReference type="ARBA" id="ARBA00022837"/>
    </source>
</evidence>
<dbReference type="Gene3D" id="3.20.20.80">
    <property type="entry name" value="Glycosidases"/>
    <property type="match status" value="1"/>
</dbReference>
<sequence length="1057" mass="120039">MKRFLAAALLAISPLCASLSAQNASRPWQDAAVNEINREPMRAHFLPFTDEEAALRQLSLPDAERFALNPGAERRISLDGTWKFLYSKNNDECPADFHEPGYSTRRWADIRVPGSWELQGFDAPIYTDTRYPFPPDPPYVPEDYNPVGAYVREFTLPRGWEGMDIFLDFEGVESAFYCWVNGELAGYSEDSRLPAHFNVTELLKKGKNTLAVKVFRYSDGSYLEGQDYWRYSGIERSVYLYARPQSRVEDFALGAPLVHGYRDADFSLRLLLHGPQEGQRVDVKVMDPYGQVILSETRTLAGPADTVWTVAELMEDVLPWNAETPNLYTLAVSLYDAQGRSLEAFAHPFGFRTVEMWNGQVLINGVPVLFKGVNRHEHSPLTGRTITVESMLEDIRLMKQFNINSVRNSHYPNNYQWYCLCDKYGLYLVNEANLETHGMTFHPDGTLAGYPDWEGAFMERMSRMVYRDRNFTSIVIWSLGNEAGYGPNFETIYHWTKRYDPSRPVQYEGGGYEGVSDIYCPMYARIWALRRHVNQRDARPLILCEYAHSMGNSTGNLQDYWDLIYKYDQLQGGFIWDWVDQTFAIEDEQGRDIAGYGGDMGYVGVPNDSNFCANGLVAADRALHPHIWEVKKVYQYVHFEPVPFTSDRVLITNWHDFIPLTRYRLRWTVEADGWTFREGETDFPDIPARSSAEVALPIGELPPFNGEYFLKVEAVTRGDAPMVPEGHVAAMEQWRLPVERLLPQTERPQGSLRVERTPQEVVLSGDDGFRVAFSTADGEMTVLSDGGENLIQEGLQANFWRALTDNDVANGTSERCAVWENAGAGAVLRGLQVTESEDGRQATVSALYDMPAQESTLKVDYRVTAAGAVRVTMNFIPGRKPLPEMPVLGMRMVLPAQYDRMTWLGRGPQENYPDRKTGAAVGLYSAGVWEQFHPYVRPQETANKADVRWAALRDTSGRGLLVIGEEPLNVSAWNFPLEDIAYVPFNVERRHGGSIVPKDMIWLNILHRQMGVGGDNTWGAHVHSEYTITPHEWEYSFTLVPLSGEDDASEEARRVWF</sequence>
<evidence type="ECO:0000256" key="11">
    <source>
        <dbReference type="ARBA" id="ARBA00032230"/>
    </source>
</evidence>
<evidence type="ECO:0000256" key="12">
    <source>
        <dbReference type="RuleBase" id="RU361154"/>
    </source>
</evidence>
<dbReference type="Gene3D" id="2.70.98.10">
    <property type="match status" value="1"/>
</dbReference>
<reference evidence="15" key="2">
    <citation type="journal article" date="2021" name="PeerJ">
        <title>Extensive microbial diversity within the chicken gut microbiome revealed by metagenomics and culture.</title>
        <authorList>
            <person name="Gilroy R."/>
            <person name="Ravi A."/>
            <person name="Getino M."/>
            <person name="Pursley I."/>
            <person name="Horton D.L."/>
            <person name="Alikhan N.F."/>
            <person name="Baker D."/>
            <person name="Gharbi K."/>
            <person name="Hall N."/>
            <person name="Watson M."/>
            <person name="Adriaenssens E.M."/>
            <person name="Foster-Nyarko E."/>
            <person name="Jarju S."/>
            <person name="Secka A."/>
            <person name="Antonio M."/>
            <person name="Oren A."/>
            <person name="Chaudhuri R.R."/>
            <person name="La Ragione R."/>
            <person name="Hildebrand F."/>
            <person name="Pallen M.J."/>
        </authorList>
    </citation>
    <scope>NUCLEOTIDE SEQUENCE</scope>
    <source>
        <strain evidence="15">ChiHjej13B12-12457</strain>
    </source>
</reference>
<dbReference type="SUPFAM" id="SSF49303">
    <property type="entry name" value="beta-Galactosidase/glucuronidase domain"/>
    <property type="match status" value="2"/>
</dbReference>
<dbReference type="SUPFAM" id="SSF74650">
    <property type="entry name" value="Galactose mutarotase-like"/>
    <property type="match status" value="1"/>
</dbReference>
<dbReference type="InterPro" id="IPR006103">
    <property type="entry name" value="Glyco_hydro_2_cat"/>
</dbReference>
<dbReference type="InterPro" id="IPR006104">
    <property type="entry name" value="Glyco_hydro_2_N"/>
</dbReference>
<keyword evidence="8 12" id="KW-0378">Hydrolase</keyword>
<evidence type="ECO:0000256" key="10">
    <source>
        <dbReference type="ARBA" id="ARBA00023295"/>
    </source>
</evidence>
<evidence type="ECO:0000256" key="1">
    <source>
        <dbReference type="ARBA" id="ARBA00001412"/>
    </source>
</evidence>
<dbReference type="InterPro" id="IPR008979">
    <property type="entry name" value="Galactose-bd-like_sf"/>
</dbReference>
<evidence type="ECO:0000256" key="3">
    <source>
        <dbReference type="ARBA" id="ARBA00001959"/>
    </source>
</evidence>
<evidence type="ECO:0000256" key="4">
    <source>
        <dbReference type="ARBA" id="ARBA00007401"/>
    </source>
</evidence>
<comment type="catalytic activity">
    <reaction evidence="1 12">
        <text>Hydrolysis of terminal non-reducing beta-D-galactose residues in beta-D-galactosides.</text>
        <dbReference type="EC" id="3.2.1.23"/>
    </reaction>
</comment>
<evidence type="ECO:0000256" key="5">
    <source>
        <dbReference type="ARBA" id="ARBA00011245"/>
    </source>
</evidence>
<organism evidence="15 16">
    <name type="scientific">Candidatus Coprenecus avistercoris</name>
    <dbReference type="NCBI Taxonomy" id="2840730"/>
    <lineage>
        <taxon>Bacteria</taxon>
        <taxon>Pseudomonadati</taxon>
        <taxon>Bacteroidota</taxon>
        <taxon>Bacteroidia</taxon>
        <taxon>Bacteroidales</taxon>
        <taxon>Rikenellaceae</taxon>
        <taxon>Rikenellaceae incertae sedis</taxon>
        <taxon>Candidatus Coprenecus</taxon>
    </lineage>
</organism>
<evidence type="ECO:0000313" key="15">
    <source>
        <dbReference type="EMBL" id="HIR62956.1"/>
    </source>
</evidence>
<dbReference type="SUPFAM" id="SSF51445">
    <property type="entry name" value="(Trans)glycosidases"/>
    <property type="match status" value="1"/>
</dbReference>
<dbReference type="InterPro" id="IPR006101">
    <property type="entry name" value="Glyco_hydro_2"/>
</dbReference>
<dbReference type="InterPro" id="IPR023230">
    <property type="entry name" value="Glyco_hydro_2_CS"/>
</dbReference>
<comment type="cofactor">
    <cofactor evidence="2">
        <name>Ca(2+)</name>
        <dbReference type="ChEBI" id="CHEBI:29108"/>
    </cofactor>
</comment>
<dbReference type="InterPro" id="IPR050347">
    <property type="entry name" value="Bact_Beta-galactosidase"/>
</dbReference>
<name>A0A9D1E1X2_9BACT</name>
<dbReference type="GO" id="GO:0004565">
    <property type="term" value="F:beta-galactosidase activity"/>
    <property type="evidence" value="ECO:0007669"/>
    <property type="project" value="UniProtKB-EC"/>
</dbReference>
<dbReference type="Proteomes" id="UP000886744">
    <property type="component" value="Unassembled WGS sequence"/>
</dbReference>
<evidence type="ECO:0000256" key="2">
    <source>
        <dbReference type="ARBA" id="ARBA00001913"/>
    </source>
</evidence>
<dbReference type="Gene3D" id="2.60.40.10">
    <property type="entry name" value="Immunoglobulins"/>
    <property type="match status" value="2"/>
</dbReference>
<dbReference type="InterPro" id="IPR032312">
    <property type="entry name" value="LacZ_4"/>
</dbReference>
<evidence type="ECO:0000313" key="16">
    <source>
        <dbReference type="Proteomes" id="UP000886744"/>
    </source>
</evidence>
<dbReference type="GO" id="GO:0005990">
    <property type="term" value="P:lactose catabolic process"/>
    <property type="evidence" value="ECO:0007669"/>
    <property type="project" value="TreeGrafter"/>
</dbReference>
<gene>
    <name evidence="15" type="ORF">IAC94_05485</name>
</gene>
<reference evidence="15" key="1">
    <citation type="submission" date="2020-10" db="EMBL/GenBank/DDBJ databases">
        <authorList>
            <person name="Gilroy R."/>
        </authorList>
    </citation>
    <scope>NUCLEOTIDE SEQUENCE</scope>
    <source>
        <strain evidence="15">ChiHjej13B12-12457</strain>
    </source>
</reference>
<evidence type="ECO:0000256" key="6">
    <source>
        <dbReference type="ARBA" id="ARBA00012756"/>
    </source>
</evidence>
<dbReference type="PROSITE" id="PS00719">
    <property type="entry name" value="GLYCOSYL_HYDROL_F2_1"/>
    <property type="match status" value="1"/>
</dbReference>
<accession>A0A9D1E1X2</accession>
<dbReference type="GO" id="GO:0030246">
    <property type="term" value="F:carbohydrate binding"/>
    <property type="evidence" value="ECO:0007669"/>
    <property type="project" value="InterPro"/>
</dbReference>
<dbReference type="GO" id="GO:0009341">
    <property type="term" value="C:beta-galactosidase complex"/>
    <property type="evidence" value="ECO:0007669"/>
    <property type="project" value="InterPro"/>
</dbReference>
<dbReference type="Pfam" id="PF02836">
    <property type="entry name" value="Glyco_hydro_2_C"/>
    <property type="match status" value="1"/>
</dbReference>
<proteinExistence type="inferred from homology"/>
<dbReference type="EMBL" id="DVHI01000070">
    <property type="protein sequence ID" value="HIR62956.1"/>
    <property type="molecule type" value="Genomic_DNA"/>
</dbReference>
<evidence type="ECO:0000259" key="14">
    <source>
        <dbReference type="SMART" id="SM01038"/>
    </source>
</evidence>
<comment type="subunit">
    <text evidence="5">Monomer.</text>
</comment>
<dbReference type="InterPro" id="IPR017853">
    <property type="entry name" value="GH"/>
</dbReference>
<dbReference type="InterPro" id="IPR013783">
    <property type="entry name" value="Ig-like_fold"/>
</dbReference>
<feature type="signal peptide" evidence="13">
    <location>
        <begin position="1"/>
        <end position="23"/>
    </location>
</feature>
<keyword evidence="10 12" id="KW-0326">Glycosidase</keyword>
<dbReference type="FunFam" id="3.20.20.80:FF:000018">
    <property type="entry name" value="Beta-galactosidase"/>
    <property type="match status" value="1"/>
</dbReference>
<dbReference type="SMART" id="SM01038">
    <property type="entry name" value="Bgal_small_N"/>
    <property type="match status" value="1"/>
</dbReference>
<dbReference type="AlphaFoldDB" id="A0A9D1E1X2"/>
<evidence type="ECO:0000256" key="13">
    <source>
        <dbReference type="SAM" id="SignalP"/>
    </source>
</evidence>
<dbReference type="SUPFAM" id="SSF49785">
    <property type="entry name" value="Galactose-binding domain-like"/>
    <property type="match status" value="1"/>
</dbReference>
<comment type="cofactor">
    <cofactor evidence="3">
        <name>Na(+)</name>
        <dbReference type="ChEBI" id="CHEBI:29101"/>
    </cofactor>
</comment>
<dbReference type="InterPro" id="IPR036156">
    <property type="entry name" value="Beta-gal/glucu_dom_sf"/>
</dbReference>
<dbReference type="Pfam" id="PF16353">
    <property type="entry name" value="LacZ_4"/>
    <property type="match status" value="1"/>
</dbReference>
<dbReference type="PRINTS" id="PR00132">
    <property type="entry name" value="GLHYDRLASE2"/>
</dbReference>
<feature type="chain" id="PRO_5038919847" description="Beta-galactosidase" evidence="13">
    <location>
        <begin position="24"/>
        <end position="1057"/>
    </location>
</feature>
<dbReference type="InterPro" id="IPR004199">
    <property type="entry name" value="B-gal_small/dom_5"/>
</dbReference>
<feature type="domain" description="Beta galactosidase small chain/" evidence="14">
    <location>
        <begin position="762"/>
        <end position="1040"/>
    </location>
</feature>
<keyword evidence="9" id="KW-0106">Calcium</keyword>
<dbReference type="InterPro" id="IPR014718">
    <property type="entry name" value="GH-type_carb-bd"/>
</dbReference>
<dbReference type="Pfam" id="PF00703">
    <property type="entry name" value="Glyco_hydro_2"/>
    <property type="match status" value="1"/>
</dbReference>
<keyword evidence="13" id="KW-0732">Signal</keyword>
<evidence type="ECO:0000256" key="7">
    <source>
        <dbReference type="ARBA" id="ARBA00013303"/>
    </source>
</evidence>
<protein>
    <recommendedName>
        <fullName evidence="7 12">Beta-galactosidase</fullName>
        <ecNumber evidence="6 12">3.2.1.23</ecNumber>
    </recommendedName>
    <alternativeName>
        <fullName evidence="11 12">Lactase</fullName>
    </alternativeName>
</protein>
<comment type="similarity">
    <text evidence="4 12">Belongs to the glycosyl hydrolase 2 family.</text>
</comment>
<dbReference type="EC" id="3.2.1.23" evidence="6 12"/>
<dbReference type="PANTHER" id="PTHR46323">
    <property type="entry name" value="BETA-GALACTOSIDASE"/>
    <property type="match status" value="1"/>
</dbReference>
<dbReference type="Pfam" id="PF02837">
    <property type="entry name" value="Glyco_hydro_2_N"/>
    <property type="match status" value="1"/>
</dbReference>
<dbReference type="InterPro" id="IPR006102">
    <property type="entry name" value="Ig-like_GH2"/>
</dbReference>